<dbReference type="Gene3D" id="3.40.50.1110">
    <property type="entry name" value="SGNH hydrolase"/>
    <property type="match status" value="1"/>
</dbReference>
<protein>
    <submittedName>
        <fullName evidence="5">Lipase</fullName>
    </submittedName>
</protein>
<name>A0A919FF57_9ACTN</name>
<feature type="disulfide bond" evidence="2">
    <location>
        <begin position="115"/>
        <end position="142"/>
    </location>
</feature>
<feature type="domain" description="SGNH hydrolase-type esterase" evidence="4">
    <location>
        <begin position="94"/>
        <end position="349"/>
    </location>
</feature>
<evidence type="ECO:0000313" key="6">
    <source>
        <dbReference type="Proteomes" id="UP000617734"/>
    </source>
</evidence>
<dbReference type="InterPro" id="IPR037460">
    <property type="entry name" value="SEST-like"/>
</dbReference>
<keyword evidence="2" id="KW-1015">Disulfide bond</keyword>
<feature type="compositionally biased region" description="Low complexity" evidence="3">
    <location>
        <begin position="61"/>
        <end position="74"/>
    </location>
</feature>
<reference evidence="5" key="1">
    <citation type="journal article" date="2014" name="Int. J. Syst. Evol. Microbiol.">
        <title>Complete genome sequence of Corynebacterium casei LMG S-19264T (=DSM 44701T), isolated from a smear-ripened cheese.</title>
        <authorList>
            <consortium name="US DOE Joint Genome Institute (JGI-PGF)"/>
            <person name="Walter F."/>
            <person name="Albersmeier A."/>
            <person name="Kalinowski J."/>
            <person name="Ruckert C."/>
        </authorList>
    </citation>
    <scope>NUCLEOTIDE SEQUENCE</scope>
    <source>
        <strain evidence="5">JCM 4646</strain>
    </source>
</reference>
<dbReference type="EMBL" id="BNBO01000005">
    <property type="protein sequence ID" value="GHH64033.1"/>
    <property type="molecule type" value="Genomic_DNA"/>
</dbReference>
<dbReference type="GO" id="GO:0004806">
    <property type="term" value="F:triacylglycerol lipase activity"/>
    <property type="evidence" value="ECO:0007669"/>
    <property type="project" value="TreeGrafter"/>
</dbReference>
<feature type="active site" description="Nucleophile" evidence="1">
    <location>
        <position position="98"/>
    </location>
</feature>
<feature type="region of interest" description="Disordered" evidence="3">
    <location>
        <begin position="1"/>
        <end position="34"/>
    </location>
</feature>
<gene>
    <name evidence="5" type="ORF">GCM10018781_14380</name>
</gene>
<dbReference type="CDD" id="cd01823">
    <property type="entry name" value="SEST_like"/>
    <property type="match status" value="1"/>
</dbReference>
<evidence type="ECO:0000313" key="5">
    <source>
        <dbReference type="EMBL" id="GHH64033.1"/>
    </source>
</evidence>
<dbReference type="Pfam" id="PF13472">
    <property type="entry name" value="Lipase_GDSL_2"/>
    <property type="match status" value="1"/>
</dbReference>
<proteinExistence type="predicted"/>
<evidence type="ECO:0000256" key="3">
    <source>
        <dbReference type="SAM" id="MobiDB-lite"/>
    </source>
</evidence>
<reference evidence="5" key="2">
    <citation type="submission" date="2020-09" db="EMBL/GenBank/DDBJ databases">
        <authorList>
            <person name="Sun Q."/>
            <person name="Ohkuma M."/>
        </authorList>
    </citation>
    <scope>NUCLEOTIDE SEQUENCE</scope>
    <source>
        <strain evidence="5">JCM 4646</strain>
    </source>
</reference>
<dbReference type="GO" id="GO:0019433">
    <property type="term" value="P:triglyceride catabolic process"/>
    <property type="evidence" value="ECO:0007669"/>
    <property type="project" value="TreeGrafter"/>
</dbReference>
<dbReference type="AlphaFoldDB" id="A0A919FF57"/>
<feature type="active site" evidence="1">
    <location>
        <position position="342"/>
    </location>
</feature>
<dbReference type="InterPro" id="IPR013830">
    <property type="entry name" value="SGNH_hydro"/>
</dbReference>
<evidence type="ECO:0000259" key="4">
    <source>
        <dbReference type="Pfam" id="PF13472"/>
    </source>
</evidence>
<feature type="disulfide bond" evidence="2">
    <location>
        <begin position="193"/>
        <end position="216"/>
    </location>
</feature>
<organism evidence="5 6">
    <name type="scientific">Kitasatospora indigofera</name>
    <dbReference type="NCBI Taxonomy" id="67307"/>
    <lineage>
        <taxon>Bacteria</taxon>
        <taxon>Bacillati</taxon>
        <taxon>Actinomycetota</taxon>
        <taxon>Actinomycetes</taxon>
        <taxon>Kitasatosporales</taxon>
        <taxon>Streptomycetaceae</taxon>
        <taxon>Kitasatospora</taxon>
    </lineage>
</organism>
<dbReference type="PANTHER" id="PTHR37981">
    <property type="entry name" value="LIPASE 2"/>
    <property type="match status" value="1"/>
</dbReference>
<evidence type="ECO:0000256" key="1">
    <source>
        <dbReference type="PIRSR" id="PIRSR637460-1"/>
    </source>
</evidence>
<dbReference type="SUPFAM" id="SSF52266">
    <property type="entry name" value="SGNH hydrolase"/>
    <property type="match status" value="1"/>
</dbReference>
<sequence>MPGGRAAGRARTEGVRISYPQGGSAVHRRSSGGPAATRGAVLLAAVLLAAGCSGGTDRPVAAESGPGRAAAGPSTGPGPSPSPTPAVPAGPYVALGDSYTSGLRIEPQVGEPRGCARSAVNYPSLVAKALGLAGASFRDVSCSAARTADLTGSQRTDDGANPPQLDALSADTRLVTVGIGGNDAGFMEVVGECARQNLVQSLAQSLAGSAAAAAPCRDHYASGGADQVRRKVDAAGEKLAAVLAEVRRRAPQARVFVVGYPALLPADPSACTPVLGAGVAPADLGFLGEKERELNSMLAARAAAAGAGFVDTATPSAGHDMCAGAARWVEPPFPAPGLAAVHPNAQGQQGMAAAVLRAVRG</sequence>
<dbReference type="InterPro" id="IPR036514">
    <property type="entry name" value="SGNH_hydro_sf"/>
</dbReference>
<comment type="caution">
    <text evidence="5">The sequence shown here is derived from an EMBL/GenBank/DDBJ whole genome shotgun (WGS) entry which is preliminary data.</text>
</comment>
<feature type="compositionally biased region" description="Pro residues" evidence="3">
    <location>
        <begin position="76"/>
        <end position="88"/>
    </location>
</feature>
<dbReference type="PANTHER" id="PTHR37981:SF1">
    <property type="entry name" value="SGNH HYDROLASE-TYPE ESTERASE DOMAIN-CONTAINING PROTEIN"/>
    <property type="match status" value="1"/>
</dbReference>
<evidence type="ECO:0000256" key="2">
    <source>
        <dbReference type="PIRSR" id="PIRSR637460-2"/>
    </source>
</evidence>
<accession>A0A919FF57</accession>
<feature type="region of interest" description="Disordered" evidence="3">
    <location>
        <begin position="56"/>
        <end position="93"/>
    </location>
</feature>
<dbReference type="Proteomes" id="UP000617734">
    <property type="component" value="Unassembled WGS sequence"/>
</dbReference>
<keyword evidence="6" id="KW-1185">Reference proteome</keyword>